<feature type="domain" description="Helicase ATP-binding" evidence="1">
    <location>
        <begin position="22"/>
        <end position="357"/>
    </location>
</feature>
<evidence type="ECO:0000259" key="1">
    <source>
        <dbReference type="SMART" id="SM00487"/>
    </source>
</evidence>
<proteinExistence type="predicted"/>
<dbReference type="InterPro" id="IPR014001">
    <property type="entry name" value="Helicase_ATP-bd"/>
</dbReference>
<dbReference type="InterPro" id="IPR011545">
    <property type="entry name" value="DEAD/DEAH_box_helicase_dom"/>
</dbReference>
<evidence type="ECO:0000313" key="3">
    <source>
        <dbReference type="Proteomes" id="UP000652307"/>
    </source>
</evidence>
<evidence type="ECO:0000313" key="2">
    <source>
        <dbReference type="EMBL" id="MBE9390809.1"/>
    </source>
</evidence>
<dbReference type="GO" id="GO:0003676">
    <property type="term" value="F:nucleic acid binding"/>
    <property type="evidence" value="ECO:0007669"/>
    <property type="project" value="InterPro"/>
</dbReference>
<name>A0A843AGT3_9CREN</name>
<dbReference type="AlphaFoldDB" id="A0A843AGT3"/>
<dbReference type="SMART" id="SM00487">
    <property type="entry name" value="DEXDc"/>
    <property type="match status" value="1"/>
</dbReference>
<dbReference type="GO" id="GO:0140097">
    <property type="term" value="F:catalytic activity, acting on DNA"/>
    <property type="evidence" value="ECO:0007669"/>
    <property type="project" value="UniProtKB-ARBA"/>
</dbReference>
<dbReference type="Pfam" id="PF00270">
    <property type="entry name" value="DEAD"/>
    <property type="match status" value="1"/>
</dbReference>
<sequence>MDKYTFFVPSFSIPYSNKYLTDTLRLNQFQKRVFDILSSNTLKDILLTAPTGSGKTLTLLLNTSYDLEVGGKELRGFLAIYPNNTLLVNQMCTVESIIIEHFGAVLVDGANSEGKNLAEGKKVYDAGAKVRRCDIDGRNYTEEIDPLSIYKIDPERAGEAFSNIHYIGLLLLSGKYINPEEAIPKRDFLYEIAERKIFPYVRKGGLYLLIFATPDVYLLLVTGAYRDFEGVGKALHNMLLAVAEGKGKELERILRETGTLTRQQVDESVSIVLRMTKLPLFIDEFHLYGLYELDALNALLLLYKELIRYPVVFSSATPSDEIFELLDVKLQLEKVDAEVIEGGGGFPVRGNTTFEIFSADDCGRGLSAYYKAVEKVHKIVLGDLLNELKNLKNDRALIILDRLWMVSSLAKKLKEEGLQVHCIASTYPKETCSPGAPIIIGSEATTQGVNLGPLALGILSGTSSEDVIQRIGRIGRRGKDSKVYLVVPEFALEKEPPSGRMNYKELVAYIRNIFPYYPKRERDVTKLIPEHFHSKRRKLIYSLGIASLLRVSGIKDLLNKVNISEGDALEMLESFLGDPSSLTNFLVFRKNGFRIKYRIDGDDEIYEASIGIISRNFEIKEAQENREVVISLTPSRGPIKVIVRRDPSYFSGKFADLKLFLRTMDGKIIAGDNKIIANEAYDDRALVFIQDMGAELSDYLSYTGEGAQILSNVGGRYALIFV</sequence>
<reference evidence="2" key="1">
    <citation type="submission" date="2020-10" db="EMBL/GenBank/DDBJ databases">
        <title>Fervidococcus fontis strain 3639Fd - the first crenarchaeon capable of growth on lipids.</title>
        <authorList>
            <person name="Kochetkova T.V."/>
            <person name="Elcheninov A.G."/>
            <person name="Toschakov S.V."/>
            <person name="Kublanov I.V."/>
        </authorList>
    </citation>
    <scope>NUCLEOTIDE SEQUENCE</scope>
    <source>
        <strain evidence="2">3639Fd</strain>
    </source>
</reference>
<dbReference type="InterPro" id="IPR027417">
    <property type="entry name" value="P-loop_NTPase"/>
</dbReference>
<protein>
    <recommendedName>
        <fullName evidence="1">Helicase ATP-binding domain-containing protein</fullName>
    </recommendedName>
</protein>
<organism evidence="2 3">
    <name type="scientific">Fervidicoccus fontis</name>
    <dbReference type="NCBI Taxonomy" id="683846"/>
    <lineage>
        <taxon>Archaea</taxon>
        <taxon>Thermoproteota</taxon>
        <taxon>Thermoprotei</taxon>
        <taxon>Fervidicoccales</taxon>
        <taxon>Fervidicoccaceae</taxon>
        <taxon>Fervidicoccus</taxon>
    </lineage>
</organism>
<accession>A0A843AGT3</accession>
<dbReference type="SUPFAM" id="SSF52540">
    <property type="entry name" value="P-loop containing nucleoside triphosphate hydrolases"/>
    <property type="match status" value="2"/>
</dbReference>
<dbReference type="EMBL" id="JADEZV010000001">
    <property type="protein sequence ID" value="MBE9390809.1"/>
    <property type="molecule type" value="Genomic_DNA"/>
</dbReference>
<dbReference type="GO" id="GO:0120545">
    <property type="term" value="F:nucleic acid conformation isomerase activity"/>
    <property type="evidence" value="ECO:0007669"/>
    <property type="project" value="UniProtKB-ARBA"/>
</dbReference>
<comment type="caution">
    <text evidence="2">The sequence shown here is derived from an EMBL/GenBank/DDBJ whole genome shotgun (WGS) entry which is preliminary data.</text>
</comment>
<gene>
    <name evidence="2" type="ORF">IOK49_01750</name>
</gene>
<dbReference type="Gene3D" id="3.40.50.300">
    <property type="entry name" value="P-loop containing nucleotide triphosphate hydrolases"/>
    <property type="match status" value="2"/>
</dbReference>
<dbReference type="RefSeq" id="WP_193803384.1">
    <property type="nucleotide sequence ID" value="NZ_JADEZV010000001.1"/>
</dbReference>
<dbReference type="GO" id="GO:0005524">
    <property type="term" value="F:ATP binding"/>
    <property type="evidence" value="ECO:0007669"/>
    <property type="project" value="InterPro"/>
</dbReference>
<dbReference type="Proteomes" id="UP000652307">
    <property type="component" value="Unassembled WGS sequence"/>
</dbReference>